<sequence length="47" mass="5492">MKNRLSSFFPVGNHFIFKWFPNLIVSPSLQPFLCGVRTSMEILYLKS</sequence>
<dbReference type="EMBL" id="LFYR01000804">
    <property type="protein sequence ID" value="KMZ68904.1"/>
    <property type="molecule type" value="Genomic_DNA"/>
</dbReference>
<organism evidence="1 2">
    <name type="scientific">Zostera marina</name>
    <name type="common">Eelgrass</name>
    <dbReference type="NCBI Taxonomy" id="29655"/>
    <lineage>
        <taxon>Eukaryota</taxon>
        <taxon>Viridiplantae</taxon>
        <taxon>Streptophyta</taxon>
        <taxon>Embryophyta</taxon>
        <taxon>Tracheophyta</taxon>
        <taxon>Spermatophyta</taxon>
        <taxon>Magnoliopsida</taxon>
        <taxon>Liliopsida</taxon>
        <taxon>Zosteraceae</taxon>
        <taxon>Zostera</taxon>
    </lineage>
</organism>
<gene>
    <name evidence="1" type="ORF">ZOSMA_226G00050</name>
</gene>
<evidence type="ECO:0000313" key="1">
    <source>
        <dbReference type="EMBL" id="KMZ68904.1"/>
    </source>
</evidence>
<accession>A0A0K9PIV6</accession>
<dbReference type="Proteomes" id="UP000036987">
    <property type="component" value="Unassembled WGS sequence"/>
</dbReference>
<comment type="caution">
    <text evidence="1">The sequence shown here is derived from an EMBL/GenBank/DDBJ whole genome shotgun (WGS) entry which is preliminary data.</text>
</comment>
<evidence type="ECO:0000313" key="2">
    <source>
        <dbReference type="Proteomes" id="UP000036987"/>
    </source>
</evidence>
<name>A0A0K9PIV6_ZOSMR</name>
<keyword evidence="2" id="KW-1185">Reference proteome</keyword>
<reference evidence="2" key="1">
    <citation type="journal article" date="2016" name="Nature">
        <title>The genome of the seagrass Zostera marina reveals angiosperm adaptation to the sea.</title>
        <authorList>
            <person name="Olsen J.L."/>
            <person name="Rouze P."/>
            <person name="Verhelst B."/>
            <person name="Lin Y.-C."/>
            <person name="Bayer T."/>
            <person name="Collen J."/>
            <person name="Dattolo E."/>
            <person name="De Paoli E."/>
            <person name="Dittami S."/>
            <person name="Maumus F."/>
            <person name="Michel G."/>
            <person name="Kersting A."/>
            <person name="Lauritano C."/>
            <person name="Lohaus R."/>
            <person name="Toepel M."/>
            <person name="Tonon T."/>
            <person name="Vanneste K."/>
            <person name="Amirebrahimi M."/>
            <person name="Brakel J."/>
            <person name="Bostroem C."/>
            <person name="Chovatia M."/>
            <person name="Grimwood J."/>
            <person name="Jenkins J.W."/>
            <person name="Jueterbock A."/>
            <person name="Mraz A."/>
            <person name="Stam W.T."/>
            <person name="Tice H."/>
            <person name="Bornberg-Bauer E."/>
            <person name="Green P.J."/>
            <person name="Pearson G.A."/>
            <person name="Procaccini G."/>
            <person name="Duarte C.M."/>
            <person name="Schmutz J."/>
            <person name="Reusch T.B.H."/>
            <person name="Van de Peer Y."/>
        </authorList>
    </citation>
    <scope>NUCLEOTIDE SEQUENCE [LARGE SCALE GENOMIC DNA]</scope>
    <source>
        <strain evidence="2">cv. Finnish</strain>
    </source>
</reference>
<proteinExistence type="predicted"/>
<protein>
    <submittedName>
        <fullName evidence="1">Uncharacterized protein</fullName>
    </submittedName>
</protein>
<dbReference type="AlphaFoldDB" id="A0A0K9PIV6"/>